<dbReference type="EMBL" id="AVFL01000018">
    <property type="protein sequence ID" value="EWY38511.1"/>
    <property type="molecule type" value="Genomic_DNA"/>
</dbReference>
<protein>
    <submittedName>
        <fullName evidence="1">Uncharacterized protein</fullName>
    </submittedName>
</protein>
<evidence type="ECO:0000313" key="2">
    <source>
        <dbReference type="Proteomes" id="UP000019486"/>
    </source>
</evidence>
<keyword evidence="2" id="KW-1185">Reference proteome</keyword>
<organism evidence="1 2">
    <name type="scientific">Skermanella stibiiresistens SB22</name>
    <dbReference type="NCBI Taxonomy" id="1385369"/>
    <lineage>
        <taxon>Bacteria</taxon>
        <taxon>Pseudomonadati</taxon>
        <taxon>Pseudomonadota</taxon>
        <taxon>Alphaproteobacteria</taxon>
        <taxon>Rhodospirillales</taxon>
        <taxon>Azospirillaceae</taxon>
        <taxon>Skermanella</taxon>
    </lineage>
</organism>
<sequence>MDRRTLDLLPAAALLAGGLVVGGAVTLSPKAGHSVMVVFGPGTAATEAVSRVIKAGWLPVASPRPFLVIARPDTAAEARRPDDAYLLLDARAMSGCQPQSSESSAK</sequence>
<dbReference type="Proteomes" id="UP000019486">
    <property type="component" value="Unassembled WGS sequence"/>
</dbReference>
<reference evidence="1 2" key="1">
    <citation type="submission" date="2013-08" db="EMBL/GenBank/DDBJ databases">
        <title>The genome sequence of Skermanella stibiiresistens.</title>
        <authorList>
            <person name="Zhu W."/>
            <person name="Wang G."/>
        </authorList>
    </citation>
    <scope>NUCLEOTIDE SEQUENCE [LARGE SCALE GENOMIC DNA]</scope>
    <source>
        <strain evidence="1 2">SB22</strain>
    </source>
</reference>
<dbReference type="RefSeq" id="WP_037457116.1">
    <property type="nucleotide sequence ID" value="NZ_AVFL01000018.1"/>
</dbReference>
<name>W9H111_9PROT</name>
<dbReference type="AlphaFoldDB" id="W9H111"/>
<comment type="caution">
    <text evidence="1">The sequence shown here is derived from an EMBL/GenBank/DDBJ whole genome shotgun (WGS) entry which is preliminary data.</text>
</comment>
<dbReference type="OrthoDB" id="7372161at2"/>
<accession>W9H111</accession>
<gene>
    <name evidence="1" type="ORF">N825_13230</name>
</gene>
<evidence type="ECO:0000313" key="1">
    <source>
        <dbReference type="EMBL" id="EWY38511.1"/>
    </source>
</evidence>
<proteinExistence type="predicted"/>
<dbReference type="STRING" id="1385369.N825_13230"/>